<sequence length="183" mass="20280">MSRVGKKPIIIPDNVEVKIKGQKVIVKGPKGEMLQEIPQDIGIELKNEEILLNPRRKTKKSGALWGLTRSLVYNCVKGVTEGFKKELELIGIGYRASWVEEEKTLALEVGFSHKVELEIPGGIDISVKKNIITVSGIDKQKVGEIAAKIRKVRPPEPYKGKGIRYLGEKVRKKEGKKAITATG</sequence>
<evidence type="ECO:0000313" key="11">
    <source>
        <dbReference type="Proteomes" id="UP000230882"/>
    </source>
</evidence>
<dbReference type="InterPro" id="IPR000702">
    <property type="entry name" value="Ribosomal_uL6-like"/>
</dbReference>
<dbReference type="InterPro" id="IPR036789">
    <property type="entry name" value="Ribosomal_uL6-like_a/b-dom_sf"/>
</dbReference>
<evidence type="ECO:0000256" key="3">
    <source>
        <dbReference type="ARBA" id="ARBA00022884"/>
    </source>
</evidence>
<comment type="function">
    <text evidence="6 8">This protein binds to the 23S rRNA, and is important in its secondary structure. It is located near the subunit interface in the base of the L7/L12 stalk, and near the tRNA binding site of the peptidyltransferase center.</text>
</comment>
<dbReference type="FunFam" id="3.90.930.12:FF:000001">
    <property type="entry name" value="50S ribosomal protein L6"/>
    <property type="match status" value="1"/>
</dbReference>
<evidence type="ECO:0000256" key="5">
    <source>
        <dbReference type="ARBA" id="ARBA00023274"/>
    </source>
</evidence>
<dbReference type="GO" id="GO:0019843">
    <property type="term" value="F:rRNA binding"/>
    <property type="evidence" value="ECO:0007669"/>
    <property type="project" value="UniProtKB-UniRule"/>
</dbReference>
<keyword evidence="5 6" id="KW-0687">Ribonucleoprotein</keyword>
<evidence type="ECO:0000256" key="7">
    <source>
        <dbReference type="RuleBase" id="RU003869"/>
    </source>
</evidence>
<evidence type="ECO:0000256" key="2">
    <source>
        <dbReference type="ARBA" id="ARBA00022730"/>
    </source>
</evidence>
<dbReference type="SUPFAM" id="SSF56053">
    <property type="entry name" value="Ribosomal protein L6"/>
    <property type="match status" value="2"/>
</dbReference>
<dbReference type="InterPro" id="IPR020040">
    <property type="entry name" value="Ribosomal_uL6_a/b-dom"/>
</dbReference>
<dbReference type="Gene3D" id="3.90.930.12">
    <property type="entry name" value="Ribosomal protein L6, alpha-beta domain"/>
    <property type="match status" value="2"/>
</dbReference>
<keyword evidence="3 6" id="KW-0694">RNA-binding</keyword>
<dbReference type="Pfam" id="PF00347">
    <property type="entry name" value="Ribosomal_L6"/>
    <property type="match status" value="2"/>
</dbReference>
<dbReference type="InterPro" id="IPR002358">
    <property type="entry name" value="Ribosomal_uL6_CS"/>
</dbReference>
<dbReference type="NCBIfam" id="TIGR03654">
    <property type="entry name" value="L6_bact"/>
    <property type="match status" value="1"/>
</dbReference>
<dbReference type="FunFam" id="3.90.930.12:FF:000002">
    <property type="entry name" value="50S ribosomal protein L6"/>
    <property type="match status" value="1"/>
</dbReference>
<dbReference type="Proteomes" id="UP000230882">
    <property type="component" value="Unassembled WGS sequence"/>
</dbReference>
<evidence type="ECO:0000256" key="6">
    <source>
        <dbReference type="HAMAP-Rule" id="MF_01365"/>
    </source>
</evidence>
<dbReference type="PANTHER" id="PTHR11655">
    <property type="entry name" value="60S/50S RIBOSOMAL PROTEIN L6/L9"/>
    <property type="match status" value="1"/>
</dbReference>
<dbReference type="PIRSF" id="PIRSF002162">
    <property type="entry name" value="Ribosomal_L6"/>
    <property type="match status" value="1"/>
</dbReference>
<feature type="domain" description="Large ribosomal subunit protein uL6 alpha-beta" evidence="9">
    <location>
        <begin position="90"/>
        <end position="165"/>
    </location>
</feature>
<evidence type="ECO:0000259" key="9">
    <source>
        <dbReference type="Pfam" id="PF00347"/>
    </source>
</evidence>
<dbReference type="GO" id="GO:0022625">
    <property type="term" value="C:cytosolic large ribosomal subunit"/>
    <property type="evidence" value="ECO:0007669"/>
    <property type="project" value="UniProtKB-UniRule"/>
</dbReference>
<evidence type="ECO:0000256" key="4">
    <source>
        <dbReference type="ARBA" id="ARBA00022980"/>
    </source>
</evidence>
<evidence type="ECO:0000256" key="8">
    <source>
        <dbReference type="RuleBase" id="RU003870"/>
    </source>
</evidence>
<gene>
    <name evidence="6" type="primary">rplF</name>
    <name evidence="10" type="ORF">COU02_00555</name>
</gene>
<reference evidence="11" key="1">
    <citation type="submission" date="2017-09" db="EMBL/GenBank/DDBJ databases">
        <title>Depth-based differentiation of microbial function through sediment-hosted aquifers and enrichment of novel symbionts in the deep terrestrial subsurface.</title>
        <authorList>
            <person name="Probst A.J."/>
            <person name="Ladd B."/>
            <person name="Jarett J.K."/>
            <person name="Geller-Mcgrath D.E."/>
            <person name="Sieber C.M.K."/>
            <person name="Emerson J.B."/>
            <person name="Anantharaman K."/>
            <person name="Thomas B.C."/>
            <person name="Malmstrom R."/>
            <person name="Stieglmeier M."/>
            <person name="Klingl A."/>
            <person name="Woyke T."/>
            <person name="Ryan C.M."/>
            <person name="Banfield J.F."/>
        </authorList>
    </citation>
    <scope>NUCLEOTIDE SEQUENCE [LARGE SCALE GENOMIC DNA]</scope>
</reference>
<protein>
    <recommendedName>
        <fullName evidence="6">Large ribosomal subunit protein uL6</fullName>
    </recommendedName>
</protein>
<evidence type="ECO:0000256" key="1">
    <source>
        <dbReference type="ARBA" id="ARBA00009356"/>
    </source>
</evidence>
<dbReference type="AlphaFoldDB" id="A0A2H0UZ15"/>
<keyword evidence="4 6" id="KW-0689">Ribosomal protein</keyword>
<dbReference type="PROSITE" id="PS00525">
    <property type="entry name" value="RIBOSOMAL_L6_1"/>
    <property type="match status" value="1"/>
</dbReference>
<accession>A0A2H0UZ15</accession>
<keyword evidence="2 6" id="KW-0699">rRNA-binding</keyword>
<proteinExistence type="inferred from homology"/>
<comment type="subunit">
    <text evidence="6">Part of the 50S ribosomal subunit.</text>
</comment>
<comment type="caution">
    <text evidence="10">The sequence shown here is derived from an EMBL/GenBank/DDBJ whole genome shotgun (WGS) entry which is preliminary data.</text>
</comment>
<dbReference type="EMBL" id="PFAU01000014">
    <property type="protein sequence ID" value="PIR91350.1"/>
    <property type="molecule type" value="Genomic_DNA"/>
</dbReference>
<organism evidence="10 11">
    <name type="scientific">bacterium (Candidatus Gribaldobacteria) CG10_big_fil_rev_8_21_14_0_10_37_46</name>
    <dbReference type="NCBI Taxonomy" id="2014276"/>
    <lineage>
        <taxon>Bacteria</taxon>
        <taxon>Candidatus Gribaldobacteria</taxon>
    </lineage>
</organism>
<feature type="domain" description="Large ribosomal subunit protein uL6 alpha-beta" evidence="9">
    <location>
        <begin position="11"/>
        <end position="82"/>
    </location>
</feature>
<dbReference type="PRINTS" id="PR00059">
    <property type="entry name" value="RIBOSOMALL6"/>
</dbReference>
<dbReference type="GO" id="GO:0002181">
    <property type="term" value="P:cytoplasmic translation"/>
    <property type="evidence" value="ECO:0007669"/>
    <property type="project" value="TreeGrafter"/>
</dbReference>
<dbReference type="HAMAP" id="MF_01365_B">
    <property type="entry name" value="Ribosomal_uL6_B"/>
    <property type="match status" value="1"/>
</dbReference>
<evidence type="ECO:0000313" key="10">
    <source>
        <dbReference type="EMBL" id="PIR91350.1"/>
    </source>
</evidence>
<dbReference type="InterPro" id="IPR019906">
    <property type="entry name" value="Ribosomal_uL6_bac-type"/>
</dbReference>
<name>A0A2H0UZ15_9BACT</name>
<dbReference type="GO" id="GO:0003735">
    <property type="term" value="F:structural constituent of ribosome"/>
    <property type="evidence" value="ECO:0007669"/>
    <property type="project" value="UniProtKB-UniRule"/>
</dbReference>
<dbReference type="PANTHER" id="PTHR11655:SF14">
    <property type="entry name" value="LARGE RIBOSOMAL SUBUNIT PROTEIN UL6M"/>
    <property type="match status" value="1"/>
</dbReference>
<comment type="similarity">
    <text evidence="1 6 7">Belongs to the universal ribosomal protein uL6 family.</text>
</comment>